<name>A0A3B4TSD1_SERDU</name>
<evidence type="ECO:0000256" key="5">
    <source>
        <dbReference type="ARBA" id="ARBA00023242"/>
    </source>
</evidence>
<dbReference type="GO" id="GO:0031519">
    <property type="term" value="C:PcG protein complex"/>
    <property type="evidence" value="ECO:0007669"/>
    <property type="project" value="TreeGrafter"/>
</dbReference>
<dbReference type="GeneTree" id="ENSGT00950000182774"/>
<keyword evidence="4" id="KW-0862">Zinc</keyword>
<evidence type="ECO:0000256" key="6">
    <source>
        <dbReference type="PROSITE-ProRule" id="PRU00042"/>
    </source>
</evidence>
<dbReference type="SMART" id="SM00355">
    <property type="entry name" value="ZnF_C2H2"/>
    <property type="match status" value="4"/>
</dbReference>
<dbReference type="FunFam" id="3.30.160.60:FF:001155">
    <property type="entry name" value="Zinc finger 30C"/>
    <property type="match status" value="1"/>
</dbReference>
<evidence type="ECO:0000256" key="7">
    <source>
        <dbReference type="SAM" id="MobiDB-lite"/>
    </source>
</evidence>
<dbReference type="FunFam" id="3.30.160.60:FF:002343">
    <property type="entry name" value="Zinc finger protein 33A"/>
    <property type="match status" value="1"/>
</dbReference>
<dbReference type="GO" id="GO:0005667">
    <property type="term" value="C:transcription regulator complex"/>
    <property type="evidence" value="ECO:0007669"/>
    <property type="project" value="TreeGrafter"/>
</dbReference>
<keyword evidence="1" id="KW-0479">Metal-binding</keyword>
<sequence>MVLTLSNHRKGAVYNSAELPSARIHTGEKPYPCSVCGKCFNDYSTLKRHLQVHLHKKNLDPNSTSANENESGNDSERKIKTSSLKKQQNLCGVCGTHFDSEENLKLHLKTHKNGKVCEVCGKCFDSQGNLEMHMRIHTGEKPFLCSECGKSFNCRHNMMRHIRTHTGEKFKGVKKKRYFSHLGAAKQALNSAYSLMKLIRQ</sequence>
<organism evidence="9 10">
    <name type="scientific">Seriola dumerili</name>
    <name type="common">Greater amberjack</name>
    <name type="synonym">Caranx dumerili</name>
    <dbReference type="NCBI Taxonomy" id="41447"/>
    <lineage>
        <taxon>Eukaryota</taxon>
        <taxon>Metazoa</taxon>
        <taxon>Chordata</taxon>
        <taxon>Craniata</taxon>
        <taxon>Vertebrata</taxon>
        <taxon>Euteleostomi</taxon>
        <taxon>Actinopterygii</taxon>
        <taxon>Neopterygii</taxon>
        <taxon>Teleostei</taxon>
        <taxon>Neoteleostei</taxon>
        <taxon>Acanthomorphata</taxon>
        <taxon>Carangaria</taxon>
        <taxon>Carangiformes</taxon>
        <taxon>Carangidae</taxon>
        <taxon>Seriola</taxon>
    </lineage>
</organism>
<dbReference type="Gene3D" id="3.30.160.60">
    <property type="entry name" value="Classic Zinc Finger"/>
    <property type="match status" value="3"/>
</dbReference>
<feature type="region of interest" description="Disordered" evidence="7">
    <location>
        <begin position="55"/>
        <end position="78"/>
    </location>
</feature>
<dbReference type="OMA" id="KECLDCK"/>
<dbReference type="Pfam" id="PF00096">
    <property type="entry name" value="zf-C2H2"/>
    <property type="match status" value="2"/>
</dbReference>
<feature type="domain" description="C2H2-type" evidence="8">
    <location>
        <begin position="89"/>
        <end position="116"/>
    </location>
</feature>
<dbReference type="SUPFAM" id="SSF57667">
    <property type="entry name" value="beta-beta-alpha zinc fingers"/>
    <property type="match status" value="3"/>
</dbReference>
<feature type="domain" description="C2H2-type" evidence="8">
    <location>
        <begin position="115"/>
        <end position="142"/>
    </location>
</feature>
<evidence type="ECO:0000313" key="9">
    <source>
        <dbReference type="Ensembl" id="ENSSDUP00000009176.1"/>
    </source>
</evidence>
<accession>A0A3B4TSD1</accession>
<evidence type="ECO:0000256" key="3">
    <source>
        <dbReference type="ARBA" id="ARBA00022771"/>
    </source>
</evidence>
<dbReference type="Proteomes" id="UP000261420">
    <property type="component" value="Unplaced"/>
</dbReference>
<reference evidence="9" key="1">
    <citation type="submission" date="2025-08" db="UniProtKB">
        <authorList>
            <consortium name="Ensembl"/>
        </authorList>
    </citation>
    <scope>IDENTIFICATION</scope>
</reference>
<evidence type="ECO:0000313" key="10">
    <source>
        <dbReference type="Proteomes" id="UP000261420"/>
    </source>
</evidence>
<keyword evidence="5" id="KW-0539">Nucleus</keyword>
<feature type="domain" description="C2H2-type" evidence="8">
    <location>
        <begin position="143"/>
        <end position="170"/>
    </location>
</feature>
<protein>
    <submittedName>
        <fullName evidence="9">Gastrula zinc finger protein XlCGF57.1-like</fullName>
    </submittedName>
</protein>
<evidence type="ECO:0000256" key="2">
    <source>
        <dbReference type="ARBA" id="ARBA00022737"/>
    </source>
</evidence>
<evidence type="ECO:0000256" key="4">
    <source>
        <dbReference type="ARBA" id="ARBA00022833"/>
    </source>
</evidence>
<dbReference type="GO" id="GO:0000785">
    <property type="term" value="C:chromatin"/>
    <property type="evidence" value="ECO:0007669"/>
    <property type="project" value="TreeGrafter"/>
</dbReference>
<dbReference type="AlphaFoldDB" id="A0A3B4TSD1"/>
<dbReference type="Ensembl" id="ENSSDUT00000009354.1">
    <property type="protein sequence ID" value="ENSSDUP00000009176.1"/>
    <property type="gene ID" value="ENSSDUG00000006740.1"/>
</dbReference>
<keyword evidence="3 6" id="KW-0863">Zinc-finger</keyword>
<dbReference type="InterPro" id="IPR013087">
    <property type="entry name" value="Znf_C2H2_type"/>
</dbReference>
<keyword evidence="2" id="KW-0677">Repeat</keyword>
<dbReference type="GO" id="GO:0000978">
    <property type="term" value="F:RNA polymerase II cis-regulatory region sequence-specific DNA binding"/>
    <property type="evidence" value="ECO:0007669"/>
    <property type="project" value="TreeGrafter"/>
</dbReference>
<dbReference type="PROSITE" id="PS50157">
    <property type="entry name" value="ZINC_FINGER_C2H2_2"/>
    <property type="match status" value="4"/>
</dbReference>
<dbReference type="GO" id="GO:0000981">
    <property type="term" value="F:DNA-binding transcription factor activity, RNA polymerase II-specific"/>
    <property type="evidence" value="ECO:0007669"/>
    <property type="project" value="TreeGrafter"/>
</dbReference>
<proteinExistence type="predicted"/>
<dbReference type="FunFam" id="3.30.160.60:FF:000625">
    <property type="entry name" value="Zinc finger protein 536"/>
    <property type="match status" value="1"/>
</dbReference>
<evidence type="ECO:0000256" key="1">
    <source>
        <dbReference type="ARBA" id="ARBA00022723"/>
    </source>
</evidence>
<dbReference type="Pfam" id="PF13465">
    <property type="entry name" value="zf-H2C2_2"/>
    <property type="match status" value="1"/>
</dbReference>
<feature type="domain" description="C2H2-type" evidence="8">
    <location>
        <begin position="31"/>
        <end position="58"/>
    </location>
</feature>
<keyword evidence="10" id="KW-1185">Reference proteome</keyword>
<dbReference type="InterPro" id="IPR036236">
    <property type="entry name" value="Znf_C2H2_sf"/>
</dbReference>
<reference evidence="9" key="2">
    <citation type="submission" date="2025-09" db="UniProtKB">
        <authorList>
            <consortium name="Ensembl"/>
        </authorList>
    </citation>
    <scope>IDENTIFICATION</scope>
</reference>
<dbReference type="PANTHER" id="PTHR14003">
    <property type="entry name" value="TRANSCRIPTIONAL REPRESSOR PROTEIN YY"/>
    <property type="match status" value="1"/>
</dbReference>
<dbReference type="GO" id="GO:0008270">
    <property type="term" value="F:zinc ion binding"/>
    <property type="evidence" value="ECO:0007669"/>
    <property type="project" value="UniProtKB-KW"/>
</dbReference>
<dbReference type="PROSITE" id="PS00028">
    <property type="entry name" value="ZINC_FINGER_C2H2_1"/>
    <property type="match status" value="4"/>
</dbReference>
<feature type="compositionally biased region" description="Polar residues" evidence="7">
    <location>
        <begin position="60"/>
        <end position="72"/>
    </location>
</feature>
<dbReference type="PANTHER" id="PTHR14003:SF23">
    <property type="entry name" value="ZINC FINGER PROTEIN 143"/>
    <property type="match status" value="1"/>
</dbReference>
<evidence type="ECO:0000259" key="8">
    <source>
        <dbReference type="PROSITE" id="PS50157"/>
    </source>
</evidence>